<reference evidence="1" key="1">
    <citation type="submission" date="2017-05" db="UniProtKB">
        <authorList>
            <consortium name="EnsemblMetazoa"/>
        </authorList>
    </citation>
    <scope>IDENTIFICATION</scope>
</reference>
<protein>
    <submittedName>
        <fullName evidence="1">Uncharacterized protein</fullName>
    </submittedName>
</protein>
<dbReference type="STRING" id="400682.A0A1X7VU55"/>
<dbReference type="InParanoid" id="A0A1X7VU55"/>
<proteinExistence type="predicted"/>
<dbReference type="AlphaFoldDB" id="A0A1X7VU55"/>
<accession>A0A1X7VU55</accession>
<name>A0A1X7VU55_AMPQE</name>
<organism evidence="1">
    <name type="scientific">Amphimedon queenslandica</name>
    <name type="common">Sponge</name>
    <dbReference type="NCBI Taxonomy" id="400682"/>
    <lineage>
        <taxon>Eukaryota</taxon>
        <taxon>Metazoa</taxon>
        <taxon>Porifera</taxon>
        <taxon>Demospongiae</taxon>
        <taxon>Heteroscleromorpha</taxon>
        <taxon>Haplosclerida</taxon>
        <taxon>Niphatidae</taxon>
        <taxon>Amphimedon</taxon>
    </lineage>
</organism>
<dbReference type="EnsemblMetazoa" id="Aqu2.1.42948_001">
    <property type="protein sequence ID" value="Aqu2.1.42948_001"/>
    <property type="gene ID" value="Aqu2.1.42948"/>
</dbReference>
<evidence type="ECO:0000313" key="1">
    <source>
        <dbReference type="EnsemblMetazoa" id="Aqu2.1.42948_001"/>
    </source>
</evidence>
<sequence length="125" mass="13314">MASKFRLIVDISSPVGASVNDGIDPSFCSISYLSVNQAVASVHQAGQGVLMAKLDLHLACKRVSVHPDDYLLLGMNGGTSSSVSLPTSILSVTPATAEGEERDVDSDHFYVTEEVEDMKEAKTQK</sequence>